<organism evidence="2">
    <name type="scientific">marine sediment metagenome</name>
    <dbReference type="NCBI Taxonomy" id="412755"/>
    <lineage>
        <taxon>unclassified sequences</taxon>
        <taxon>metagenomes</taxon>
        <taxon>ecological metagenomes</taxon>
    </lineage>
</organism>
<gene>
    <name evidence="2" type="ORF">LCGC14_0844800</name>
</gene>
<dbReference type="SMART" id="SM00670">
    <property type="entry name" value="PINc"/>
    <property type="match status" value="1"/>
</dbReference>
<dbReference type="AlphaFoldDB" id="A0A0F9PC24"/>
<evidence type="ECO:0000313" key="2">
    <source>
        <dbReference type="EMBL" id="KKN29365.1"/>
    </source>
</evidence>
<dbReference type="EMBL" id="LAZR01002492">
    <property type="protein sequence ID" value="KKN29365.1"/>
    <property type="molecule type" value="Genomic_DNA"/>
</dbReference>
<dbReference type="PANTHER" id="PTHR42188">
    <property type="entry name" value="23S RRNA-SPECIFIC ENDONUCLEASE VAPC20"/>
    <property type="match status" value="1"/>
</dbReference>
<evidence type="ECO:0000259" key="1">
    <source>
        <dbReference type="SMART" id="SM00670"/>
    </source>
</evidence>
<dbReference type="GO" id="GO:0004521">
    <property type="term" value="F:RNA endonuclease activity"/>
    <property type="evidence" value="ECO:0007669"/>
    <property type="project" value="InterPro"/>
</dbReference>
<dbReference type="InterPro" id="IPR002716">
    <property type="entry name" value="PIN_dom"/>
</dbReference>
<reference evidence="2" key="1">
    <citation type="journal article" date="2015" name="Nature">
        <title>Complex archaea that bridge the gap between prokaryotes and eukaryotes.</title>
        <authorList>
            <person name="Spang A."/>
            <person name="Saw J.H."/>
            <person name="Jorgensen S.L."/>
            <person name="Zaremba-Niedzwiedzka K."/>
            <person name="Martijn J."/>
            <person name="Lind A.E."/>
            <person name="van Eijk R."/>
            <person name="Schleper C."/>
            <person name="Guy L."/>
            <person name="Ettema T.J."/>
        </authorList>
    </citation>
    <scope>NUCLEOTIDE SEQUENCE</scope>
</reference>
<dbReference type="InterPro" id="IPR029060">
    <property type="entry name" value="PIN-like_dom_sf"/>
</dbReference>
<dbReference type="SUPFAM" id="SSF88723">
    <property type="entry name" value="PIN domain-like"/>
    <property type="match status" value="1"/>
</dbReference>
<protein>
    <recommendedName>
        <fullName evidence="1">PIN domain-containing protein</fullName>
    </recommendedName>
</protein>
<dbReference type="InterPro" id="IPR039018">
    <property type="entry name" value="VapC20-like"/>
</dbReference>
<accession>A0A0F9PC24</accession>
<comment type="caution">
    <text evidence="2">The sequence shown here is derived from an EMBL/GenBank/DDBJ whole genome shotgun (WGS) entry which is preliminary data.</text>
</comment>
<feature type="domain" description="PIN" evidence="1">
    <location>
        <begin position="1"/>
        <end position="129"/>
    </location>
</feature>
<proteinExistence type="predicted"/>
<dbReference type="Gene3D" id="3.40.50.1010">
    <property type="entry name" value="5'-nuclease"/>
    <property type="match status" value="1"/>
</dbReference>
<dbReference type="PANTHER" id="PTHR42188:SF1">
    <property type="entry name" value="23S RRNA-SPECIFIC ENDONUCLEASE VAPC20"/>
    <property type="match status" value="1"/>
</dbReference>
<sequence length="136" mass="15899">MAVFLDTGYLIALKNKDDKNFQISQSWMRRFLKNEFGQIFTSTLVFNELVTLALVRLRNPDFAINVGNYILKSKKIKIVSFTDDDFKNSWKTFQKYKEKRLSFTDCSILAQCERLNCNFLATFDKHFKGLISSIIS</sequence>
<name>A0A0F9PC24_9ZZZZ</name>
<dbReference type="Pfam" id="PF01850">
    <property type="entry name" value="PIN"/>
    <property type="match status" value="1"/>
</dbReference>
<dbReference type="GO" id="GO:0016075">
    <property type="term" value="P:rRNA catabolic process"/>
    <property type="evidence" value="ECO:0007669"/>
    <property type="project" value="TreeGrafter"/>
</dbReference>